<proteinExistence type="predicted"/>
<name>A0A1M4S3R7_9ACTO</name>
<organism evidence="2 3">
    <name type="scientific">Actinomyces glycerinitolerans</name>
    <dbReference type="NCBI Taxonomy" id="1892869"/>
    <lineage>
        <taxon>Bacteria</taxon>
        <taxon>Bacillati</taxon>
        <taxon>Actinomycetota</taxon>
        <taxon>Actinomycetes</taxon>
        <taxon>Actinomycetales</taxon>
        <taxon>Actinomycetaceae</taxon>
        <taxon>Actinomyces</taxon>
    </lineage>
</organism>
<evidence type="ECO:0008006" key="4">
    <source>
        <dbReference type="Google" id="ProtNLM"/>
    </source>
</evidence>
<dbReference type="EMBL" id="FQTT01000016">
    <property type="protein sequence ID" value="SHE26809.1"/>
    <property type="molecule type" value="Genomic_DNA"/>
</dbReference>
<feature type="compositionally biased region" description="Gly residues" evidence="1">
    <location>
        <begin position="87"/>
        <end position="98"/>
    </location>
</feature>
<dbReference type="STRING" id="1892869.ACGLYG10_3064"/>
<sequence length="114" mass="11523">MEVDVAGRLVGITFLPASEGLSLRGLSEAVMAALADARRRATEQVRLVVDETLGADSALGRRVLESYQQDTTGGGAGGGASRPAGGASDGGSGGGSGLVGPNVIRMPWEREQGR</sequence>
<keyword evidence="3" id="KW-1185">Reference proteome</keyword>
<evidence type="ECO:0000313" key="3">
    <source>
        <dbReference type="Proteomes" id="UP000184291"/>
    </source>
</evidence>
<feature type="region of interest" description="Disordered" evidence="1">
    <location>
        <begin position="64"/>
        <end position="114"/>
    </location>
</feature>
<protein>
    <recommendedName>
        <fullName evidence="4">YbaB/EbfC DNA-binding family protein</fullName>
    </recommendedName>
</protein>
<evidence type="ECO:0000256" key="1">
    <source>
        <dbReference type="SAM" id="MobiDB-lite"/>
    </source>
</evidence>
<evidence type="ECO:0000313" key="2">
    <source>
        <dbReference type="EMBL" id="SHE26809.1"/>
    </source>
</evidence>
<accession>A0A1M4S3R7</accession>
<reference evidence="3" key="1">
    <citation type="submission" date="2016-09" db="EMBL/GenBank/DDBJ databases">
        <authorList>
            <person name="Strepis N."/>
        </authorList>
    </citation>
    <scope>NUCLEOTIDE SEQUENCE [LARGE SCALE GENOMIC DNA]</scope>
</reference>
<gene>
    <name evidence="2" type="ORF">ACGLYG10_3064</name>
</gene>
<dbReference type="Proteomes" id="UP000184291">
    <property type="component" value="Unassembled WGS sequence"/>
</dbReference>
<dbReference type="AlphaFoldDB" id="A0A1M4S3R7"/>